<protein>
    <submittedName>
        <fullName evidence="1">Uncharacterized protein</fullName>
    </submittedName>
</protein>
<gene>
    <name evidence="1" type="ORF">EV356DRAFT_516110</name>
</gene>
<evidence type="ECO:0000313" key="2">
    <source>
        <dbReference type="Proteomes" id="UP000800092"/>
    </source>
</evidence>
<dbReference type="OrthoDB" id="3940501at2759"/>
<keyword evidence="2" id="KW-1185">Reference proteome</keyword>
<dbReference type="AlphaFoldDB" id="A0A6A6H8B3"/>
<organism evidence="1 2">
    <name type="scientific">Viridothelium virens</name>
    <name type="common">Speckled blister lichen</name>
    <name type="synonym">Trypethelium virens</name>
    <dbReference type="NCBI Taxonomy" id="1048519"/>
    <lineage>
        <taxon>Eukaryota</taxon>
        <taxon>Fungi</taxon>
        <taxon>Dikarya</taxon>
        <taxon>Ascomycota</taxon>
        <taxon>Pezizomycotina</taxon>
        <taxon>Dothideomycetes</taxon>
        <taxon>Dothideomycetes incertae sedis</taxon>
        <taxon>Trypetheliales</taxon>
        <taxon>Trypetheliaceae</taxon>
        <taxon>Viridothelium</taxon>
    </lineage>
</organism>
<dbReference type="Proteomes" id="UP000800092">
    <property type="component" value="Unassembled WGS sequence"/>
</dbReference>
<accession>A0A6A6H8B3</accession>
<sequence length="615" mass="69989">MVSSSAFISSAIPKSRKKAVDHETPPSLLVALLGRSLVDSAKQSVVRSKVYEVLQELASKARPTFVPILHVEKSEFGAEGTLTDIYKAAQKARDREWPSILVLDDLTDRQLRGEARVGEVDGVTAIVVHLKPASEDQRPNPSTFFVRRLLLRAAIEEILDTGLKDWKELGRGGQSRDFRTSGIEQGGIPYTGDLYEKGLYLSNPLGRIFTDDEFFQDLAKTSVQALGTKPLLPLEIKQHIETLVEQDRPLEDLTTVPAKLDPKPGRLDVISLVHLTPDRLSEAHKILENAAQQANNTKSIEWEGKIFIHQWKIHSPANRRDIMRLVKRYLGSNHTGANRYIYAMCTFLIDLPTSEEHNLVWAQWYFDNPILLRRGSLTECLQSWGDRFEDEDDWTMFVDLIVDGGLPDGKFEEQLLDPLAPIPPDLPPWLPAIATNPRDPGPIVHYLTSVPAVFYLTRNLNEEQNQAVLDELHCRRDLDDGSLDHRIRDKIYCFVPWERDVDGSAEDMWTALKKRHDFRGGRSRVGLTIFIDQHSPHDGRVLIAYLRYDNIREHWAGMYYGRLQGRKARSACADYDSRDVLMDKLVVETCFYRDPDYDGPTEEEAVRMQDSMGKP</sequence>
<evidence type="ECO:0000313" key="1">
    <source>
        <dbReference type="EMBL" id="KAF2233743.1"/>
    </source>
</evidence>
<reference evidence="1" key="1">
    <citation type="journal article" date="2020" name="Stud. Mycol.">
        <title>101 Dothideomycetes genomes: a test case for predicting lifestyles and emergence of pathogens.</title>
        <authorList>
            <person name="Haridas S."/>
            <person name="Albert R."/>
            <person name="Binder M."/>
            <person name="Bloem J."/>
            <person name="Labutti K."/>
            <person name="Salamov A."/>
            <person name="Andreopoulos B."/>
            <person name="Baker S."/>
            <person name="Barry K."/>
            <person name="Bills G."/>
            <person name="Bluhm B."/>
            <person name="Cannon C."/>
            <person name="Castanera R."/>
            <person name="Culley D."/>
            <person name="Daum C."/>
            <person name="Ezra D."/>
            <person name="Gonzalez J."/>
            <person name="Henrissat B."/>
            <person name="Kuo A."/>
            <person name="Liang C."/>
            <person name="Lipzen A."/>
            <person name="Lutzoni F."/>
            <person name="Magnuson J."/>
            <person name="Mondo S."/>
            <person name="Nolan M."/>
            <person name="Ohm R."/>
            <person name="Pangilinan J."/>
            <person name="Park H.-J."/>
            <person name="Ramirez L."/>
            <person name="Alfaro M."/>
            <person name="Sun H."/>
            <person name="Tritt A."/>
            <person name="Yoshinaga Y."/>
            <person name="Zwiers L.-H."/>
            <person name="Turgeon B."/>
            <person name="Goodwin S."/>
            <person name="Spatafora J."/>
            <person name="Crous P."/>
            <person name="Grigoriev I."/>
        </authorList>
    </citation>
    <scope>NUCLEOTIDE SEQUENCE</scope>
    <source>
        <strain evidence="1">Tuck. ex Michener</strain>
    </source>
</reference>
<dbReference type="EMBL" id="ML991804">
    <property type="protein sequence ID" value="KAF2233743.1"/>
    <property type="molecule type" value="Genomic_DNA"/>
</dbReference>
<name>A0A6A6H8B3_VIRVR</name>
<proteinExistence type="predicted"/>